<comment type="caution">
    <text evidence="1">The sequence shown here is derived from an EMBL/GenBank/DDBJ whole genome shotgun (WGS) entry which is preliminary data.</text>
</comment>
<protein>
    <submittedName>
        <fullName evidence="1">Uncharacterized protein</fullName>
    </submittedName>
</protein>
<reference evidence="1" key="2">
    <citation type="journal article" date="2022" name="Microbiol. Resour. Announc.">
        <title>Metagenome Sequencing to Explore Phylogenomics of Terrestrial Cyanobacteria.</title>
        <authorList>
            <person name="Ward R.D."/>
            <person name="Stajich J.E."/>
            <person name="Johansen J.R."/>
            <person name="Huntemann M."/>
            <person name="Clum A."/>
            <person name="Foster B."/>
            <person name="Foster B."/>
            <person name="Roux S."/>
            <person name="Palaniappan K."/>
            <person name="Varghese N."/>
            <person name="Mukherjee S."/>
            <person name="Reddy T.B.K."/>
            <person name="Daum C."/>
            <person name="Copeland A."/>
            <person name="Chen I.A."/>
            <person name="Ivanova N.N."/>
            <person name="Kyrpides N.C."/>
            <person name="Shapiro N."/>
            <person name="Eloe-Fadrosh E.A."/>
            <person name="Pietrasiak N."/>
        </authorList>
    </citation>
    <scope>NUCLEOTIDE SEQUENCE</scope>
    <source>
        <strain evidence="1">JT2-VF2</strain>
    </source>
</reference>
<dbReference type="EMBL" id="JAHHHN010000001">
    <property type="protein sequence ID" value="MBW4559721.1"/>
    <property type="molecule type" value="Genomic_DNA"/>
</dbReference>
<evidence type="ECO:0000313" key="1">
    <source>
        <dbReference type="EMBL" id="MBW4559721.1"/>
    </source>
</evidence>
<reference evidence="1" key="1">
    <citation type="submission" date="2021-05" db="EMBL/GenBank/DDBJ databases">
        <authorList>
            <person name="Pietrasiak N."/>
            <person name="Ward R."/>
            <person name="Stajich J.E."/>
            <person name="Kurbessoian T."/>
        </authorList>
    </citation>
    <scope>NUCLEOTIDE SEQUENCE</scope>
    <source>
        <strain evidence="1">JT2-VF2</strain>
    </source>
</reference>
<proteinExistence type="predicted"/>
<organism evidence="1 2">
    <name type="scientific">Mojavia pulchra JT2-VF2</name>
    <dbReference type="NCBI Taxonomy" id="287848"/>
    <lineage>
        <taxon>Bacteria</taxon>
        <taxon>Bacillati</taxon>
        <taxon>Cyanobacteriota</taxon>
        <taxon>Cyanophyceae</taxon>
        <taxon>Nostocales</taxon>
        <taxon>Nostocaceae</taxon>
    </lineage>
</organism>
<accession>A0A951PTL1</accession>
<gene>
    <name evidence="1" type="ORF">KME32_00965</name>
</gene>
<dbReference type="Proteomes" id="UP000715781">
    <property type="component" value="Unassembled WGS sequence"/>
</dbReference>
<sequence>MISKTQIADARIYITALEFYVTLHKFSQPLTVLFSLCGLAWKPARRSGSLSRANAVADRGTPIQSAFQRLGFYV</sequence>
<evidence type="ECO:0000313" key="2">
    <source>
        <dbReference type="Proteomes" id="UP000715781"/>
    </source>
</evidence>
<dbReference type="AlphaFoldDB" id="A0A951PTL1"/>
<name>A0A951PTL1_9NOST</name>